<evidence type="ECO:0000256" key="2">
    <source>
        <dbReference type="SAM" id="SignalP"/>
    </source>
</evidence>
<keyword evidence="2" id="KW-0732">Signal</keyword>
<reference evidence="3 4" key="1">
    <citation type="submission" date="2016-10" db="EMBL/GenBank/DDBJ databases">
        <title>Genome sequence of the basidiomycete white-rot fungus Trametes pubescens.</title>
        <authorList>
            <person name="Makela M.R."/>
            <person name="Granchi Z."/>
            <person name="Peng M."/>
            <person name="De Vries R.P."/>
            <person name="Grigoriev I."/>
            <person name="Riley R."/>
            <person name="Hilden K."/>
        </authorList>
    </citation>
    <scope>NUCLEOTIDE SEQUENCE [LARGE SCALE GENOMIC DNA]</scope>
    <source>
        <strain evidence="3 4">FBCC735</strain>
    </source>
</reference>
<feature type="chain" id="PRO_5013177281" evidence="2">
    <location>
        <begin position="22"/>
        <end position="210"/>
    </location>
</feature>
<evidence type="ECO:0000256" key="1">
    <source>
        <dbReference type="SAM" id="Phobius"/>
    </source>
</evidence>
<proteinExistence type="predicted"/>
<dbReference type="Proteomes" id="UP000184267">
    <property type="component" value="Unassembled WGS sequence"/>
</dbReference>
<keyword evidence="1" id="KW-0472">Membrane</keyword>
<keyword evidence="4" id="KW-1185">Reference proteome</keyword>
<feature type="transmembrane region" description="Helical" evidence="1">
    <location>
        <begin position="122"/>
        <end position="144"/>
    </location>
</feature>
<gene>
    <name evidence="3" type="ORF">TRAPUB_8605</name>
</gene>
<keyword evidence="1" id="KW-1133">Transmembrane helix</keyword>
<comment type="caution">
    <text evidence="3">The sequence shown here is derived from an EMBL/GenBank/DDBJ whole genome shotgun (WGS) entry which is preliminary data.</text>
</comment>
<feature type="transmembrane region" description="Helical" evidence="1">
    <location>
        <begin position="151"/>
        <end position="178"/>
    </location>
</feature>
<dbReference type="AlphaFoldDB" id="A0A1M2W4N1"/>
<feature type="signal peptide" evidence="2">
    <location>
        <begin position="1"/>
        <end position="21"/>
    </location>
</feature>
<name>A0A1M2W4N1_TRAPU</name>
<dbReference type="OMA" id="HVTSENC"/>
<dbReference type="OrthoDB" id="3265564at2759"/>
<feature type="transmembrane region" description="Helical" evidence="1">
    <location>
        <begin position="184"/>
        <end position="208"/>
    </location>
</feature>
<organism evidence="3 4">
    <name type="scientific">Trametes pubescens</name>
    <name type="common">White-rot fungus</name>
    <dbReference type="NCBI Taxonomy" id="154538"/>
    <lineage>
        <taxon>Eukaryota</taxon>
        <taxon>Fungi</taxon>
        <taxon>Dikarya</taxon>
        <taxon>Basidiomycota</taxon>
        <taxon>Agaricomycotina</taxon>
        <taxon>Agaricomycetes</taxon>
        <taxon>Polyporales</taxon>
        <taxon>Polyporaceae</taxon>
        <taxon>Trametes</taxon>
    </lineage>
</organism>
<dbReference type="EMBL" id="MNAD01000234">
    <property type="protein sequence ID" value="OJT14811.1"/>
    <property type="molecule type" value="Genomic_DNA"/>
</dbReference>
<sequence>MFSFSTIAVFATLAFSAVTSAIPHTGQAGDAVPVAAVVAPRATQDSLASIFADAQTQLLPFTNQLKFATQQNATVEGLTPSVNGIKNVLTTSTTRVHGLAGLPIKVILASLDGTLVLTAVEVAHILASVSILVFEAVGAVITLLHGGIAPAVFLLLVGVGEVVGTLVKAVTVIGGVALVDVAVILGPLLGGVVGVIKTLGLTVLIALLGL</sequence>
<protein>
    <submittedName>
        <fullName evidence="3">Uncharacterized protein</fullName>
    </submittedName>
</protein>
<accession>A0A1M2W4N1</accession>
<evidence type="ECO:0000313" key="4">
    <source>
        <dbReference type="Proteomes" id="UP000184267"/>
    </source>
</evidence>
<evidence type="ECO:0000313" key="3">
    <source>
        <dbReference type="EMBL" id="OJT14811.1"/>
    </source>
</evidence>
<keyword evidence="1" id="KW-0812">Transmembrane</keyword>